<dbReference type="Gene3D" id="3.90.75.20">
    <property type="match status" value="1"/>
</dbReference>
<dbReference type="Proteomes" id="UP001497582">
    <property type="component" value="Chromosome"/>
</dbReference>
<evidence type="ECO:0000259" key="1">
    <source>
        <dbReference type="Pfam" id="PF13392"/>
    </source>
</evidence>
<protein>
    <submittedName>
        <fullName evidence="2">HNH endonuclease</fullName>
    </submittedName>
</protein>
<keyword evidence="2" id="KW-0378">Hydrolase</keyword>
<name>A0AAV1MDG3_9CAUD</name>
<evidence type="ECO:0000313" key="2">
    <source>
        <dbReference type="EMBL" id="CAK6595849.1"/>
    </source>
</evidence>
<dbReference type="EMBL" id="OY978775">
    <property type="protein sequence ID" value="CAK6595849.1"/>
    <property type="molecule type" value="Genomic_DNA"/>
</dbReference>
<feature type="domain" description="HNH nuclease" evidence="1">
    <location>
        <begin position="61"/>
        <end position="102"/>
    </location>
</feature>
<keyword evidence="2" id="KW-0540">Nuclease</keyword>
<dbReference type="InterPro" id="IPR044925">
    <property type="entry name" value="His-Me_finger_sf"/>
</dbReference>
<reference evidence="2 3" key="1">
    <citation type="submission" date="2023-10" db="EMBL/GenBank/DDBJ databases">
        <authorList>
            <person name="Robby Concha-Eloko"/>
            <person name="Pilar Barberan- Martinez"/>
            <person name="Rafael Sanjuan"/>
            <person name="Pilar Domingo-Calap"/>
        </authorList>
    </citation>
    <scope>NUCLEOTIDE SEQUENCE [LARGE SCALE GENOMIC DNA]</scope>
</reference>
<dbReference type="SUPFAM" id="SSF54060">
    <property type="entry name" value="His-Me finger endonucleases"/>
    <property type="match status" value="1"/>
</dbReference>
<proteinExistence type="predicted"/>
<sequence>MEMNWDIWFTYKDGKLYWKHEVRSGRGRSHLNCAAGSEAGTLNKVHGYWYVKLHNKLYKRSLIVYEMHNGPLRAGHHIDHINHNRLEDTPDNLRAVLPEKNMQNKSLYRSNRSGYVGVHRKRGRWIAALGNKQLGSFSSIEQAVECRRLAAEAAGYHNNHGVAV</sequence>
<dbReference type="InterPro" id="IPR003615">
    <property type="entry name" value="HNH_nuc"/>
</dbReference>
<dbReference type="GO" id="GO:0004519">
    <property type="term" value="F:endonuclease activity"/>
    <property type="evidence" value="ECO:0007669"/>
    <property type="project" value="UniProtKB-KW"/>
</dbReference>
<evidence type="ECO:0000313" key="3">
    <source>
        <dbReference type="Proteomes" id="UP001497582"/>
    </source>
</evidence>
<dbReference type="Pfam" id="PF13392">
    <property type="entry name" value="HNH_3"/>
    <property type="match status" value="1"/>
</dbReference>
<gene>
    <name evidence="2" type="ORF">K25PH129C1_LOCUS30</name>
</gene>
<keyword evidence="2" id="KW-0255">Endonuclease</keyword>
<organism evidence="2 3">
    <name type="scientific">Klebsiella phage vB_Kpn_K25PH129C1</name>
    <dbReference type="NCBI Taxonomy" id="3071630"/>
    <lineage>
        <taxon>Viruses</taxon>
        <taxon>Duplodnaviria</taxon>
        <taxon>Heunggongvirae</taxon>
        <taxon>Uroviricota</taxon>
        <taxon>Caudoviricetes</taxon>
        <taxon>Autographivirales</taxon>
        <taxon>Autoscriptoviridae</taxon>
        <taxon>Slopekvirinae</taxon>
        <taxon>Drulisvirus</taxon>
        <taxon>Drulisvirus K25PH129C1</taxon>
    </lineage>
</organism>
<keyword evidence="3" id="KW-1185">Reference proteome</keyword>
<accession>A0AAV1MDG3</accession>